<dbReference type="InterPro" id="IPR036526">
    <property type="entry name" value="C-N_Hydrolase_sf"/>
</dbReference>
<dbReference type="PANTHER" id="PTHR43674">
    <property type="entry name" value="NITRILASE C965.09-RELATED"/>
    <property type="match status" value="1"/>
</dbReference>
<evidence type="ECO:0000256" key="1">
    <source>
        <dbReference type="ARBA" id="ARBA00022801"/>
    </source>
</evidence>
<dbReference type="EMBL" id="BAABJP010000015">
    <property type="protein sequence ID" value="GAA5158125.1"/>
    <property type="molecule type" value="Genomic_DNA"/>
</dbReference>
<dbReference type="SUPFAM" id="SSF56317">
    <property type="entry name" value="Carbon-nitrogen hydrolase"/>
    <property type="match status" value="1"/>
</dbReference>
<accession>A0ABP9Q7W9</accession>
<evidence type="ECO:0000313" key="3">
    <source>
        <dbReference type="EMBL" id="GAA5158125.1"/>
    </source>
</evidence>
<dbReference type="InterPro" id="IPR003010">
    <property type="entry name" value="C-N_Hydrolase"/>
</dbReference>
<dbReference type="Pfam" id="PF00795">
    <property type="entry name" value="CN_hydrolase"/>
    <property type="match status" value="1"/>
</dbReference>
<gene>
    <name evidence="3" type="ORF">GCM10023321_37440</name>
</gene>
<organism evidence="3 4">
    <name type="scientific">Pseudonocardia eucalypti</name>
    <dbReference type="NCBI Taxonomy" id="648755"/>
    <lineage>
        <taxon>Bacteria</taxon>
        <taxon>Bacillati</taxon>
        <taxon>Actinomycetota</taxon>
        <taxon>Actinomycetes</taxon>
        <taxon>Pseudonocardiales</taxon>
        <taxon>Pseudonocardiaceae</taxon>
        <taxon>Pseudonocardia</taxon>
    </lineage>
</organism>
<protein>
    <recommendedName>
        <fullName evidence="2">CN hydrolase domain-containing protein</fullName>
    </recommendedName>
</protein>
<name>A0ABP9Q7W9_9PSEU</name>
<dbReference type="Gene3D" id="3.60.110.10">
    <property type="entry name" value="Carbon-nitrogen hydrolase"/>
    <property type="match status" value="1"/>
</dbReference>
<dbReference type="InterPro" id="IPR050345">
    <property type="entry name" value="Aliph_Amidase/BUP"/>
</dbReference>
<keyword evidence="1" id="KW-0378">Hydrolase</keyword>
<proteinExistence type="predicted"/>
<comment type="caution">
    <text evidence="3">The sequence shown here is derived from an EMBL/GenBank/DDBJ whole genome shotgun (WGS) entry which is preliminary data.</text>
</comment>
<keyword evidence="4" id="KW-1185">Reference proteome</keyword>
<dbReference type="PROSITE" id="PS50263">
    <property type="entry name" value="CN_HYDROLASE"/>
    <property type="match status" value="1"/>
</dbReference>
<sequence length="335" mass="36911">MAEYARRVQQCESSMSNEQLYFDGVEVSQGAYHDGVAREVPPVRSRVQRPLSDAQHEWPLFELDDSSIVSQSTDPRMESWPRDLGRVAARSVSRIGVLQYAPQSRTMRENVELICNLAESLKSAIVVLPEYFLGEYRTDPMPLAFDVVQEELSPLCKLSLDNELVFVGSLPLGDTEAASNEVVVLDNGHLQRTALAKQMLFGDESRHLLSGETNELLKLNGVAATVRICLDIANPIASREAVSSGARLILSPSTVSVDFLPAIHRARALENQVVSVFCNRCGMSSDGTRYLGRSALYFPDGSGFALDSVAEQLLAVDIDFDHVQGFEKVFSISLQ</sequence>
<evidence type="ECO:0000313" key="4">
    <source>
        <dbReference type="Proteomes" id="UP001428817"/>
    </source>
</evidence>
<dbReference type="PANTHER" id="PTHR43674:SF16">
    <property type="entry name" value="CARBON-NITROGEN FAMILY, PUTATIVE (AFU_ORTHOLOGUE AFUA_5G02350)-RELATED"/>
    <property type="match status" value="1"/>
</dbReference>
<dbReference type="CDD" id="cd07197">
    <property type="entry name" value="nitrilase"/>
    <property type="match status" value="1"/>
</dbReference>
<feature type="domain" description="CN hydrolase" evidence="2">
    <location>
        <begin position="93"/>
        <end position="320"/>
    </location>
</feature>
<dbReference type="Proteomes" id="UP001428817">
    <property type="component" value="Unassembled WGS sequence"/>
</dbReference>
<reference evidence="4" key="1">
    <citation type="journal article" date="2019" name="Int. J. Syst. Evol. Microbiol.">
        <title>The Global Catalogue of Microorganisms (GCM) 10K type strain sequencing project: providing services to taxonomists for standard genome sequencing and annotation.</title>
        <authorList>
            <consortium name="The Broad Institute Genomics Platform"/>
            <consortium name="The Broad Institute Genome Sequencing Center for Infectious Disease"/>
            <person name="Wu L."/>
            <person name="Ma J."/>
        </authorList>
    </citation>
    <scope>NUCLEOTIDE SEQUENCE [LARGE SCALE GENOMIC DNA]</scope>
    <source>
        <strain evidence="4">JCM 18303</strain>
    </source>
</reference>
<evidence type="ECO:0000259" key="2">
    <source>
        <dbReference type="PROSITE" id="PS50263"/>
    </source>
</evidence>